<dbReference type="RefSeq" id="WP_344845897.1">
    <property type="nucleotide sequence ID" value="NZ_BAABAA010000008.1"/>
</dbReference>
<dbReference type="SUPFAM" id="SSF102114">
    <property type="entry name" value="Radical SAM enzymes"/>
    <property type="match status" value="1"/>
</dbReference>
<keyword evidence="3" id="KW-1185">Reference proteome</keyword>
<dbReference type="CDD" id="cd01335">
    <property type="entry name" value="Radical_SAM"/>
    <property type="match status" value="1"/>
</dbReference>
<name>A0ABP6YEX3_9ACTN</name>
<dbReference type="EMBL" id="BAABAA010000008">
    <property type="protein sequence ID" value="GAA3580583.1"/>
    <property type="molecule type" value="Genomic_DNA"/>
</dbReference>
<feature type="domain" description="Elp3/MiaA/NifB-like radical SAM core" evidence="1">
    <location>
        <begin position="45"/>
        <end position="278"/>
    </location>
</feature>
<dbReference type="InterPro" id="IPR006638">
    <property type="entry name" value="Elp3/MiaA/NifB-like_rSAM"/>
</dbReference>
<dbReference type="PIRSF" id="PIRSF004954">
    <property type="entry name" value="Radical_SAM"/>
    <property type="match status" value="1"/>
</dbReference>
<dbReference type="Proteomes" id="UP001501222">
    <property type="component" value="Unassembled WGS sequence"/>
</dbReference>
<dbReference type="InterPro" id="IPR058240">
    <property type="entry name" value="rSAM_sf"/>
</dbReference>
<dbReference type="InterPro" id="IPR007197">
    <property type="entry name" value="rSAM"/>
</dbReference>
<dbReference type="SMART" id="SM00729">
    <property type="entry name" value="Elp3"/>
    <property type="match status" value="1"/>
</dbReference>
<evidence type="ECO:0000259" key="1">
    <source>
        <dbReference type="SMART" id="SM00729"/>
    </source>
</evidence>
<protein>
    <recommendedName>
        <fullName evidence="1">Elp3/MiaA/NifB-like radical SAM core domain-containing protein</fullName>
    </recommendedName>
</protein>
<comment type="caution">
    <text evidence="2">The sequence shown here is derived from an EMBL/GenBank/DDBJ whole genome shotgun (WGS) entry which is preliminary data.</text>
</comment>
<organism evidence="2 3">
    <name type="scientific">Kribbella ginsengisoli</name>
    <dbReference type="NCBI Taxonomy" id="363865"/>
    <lineage>
        <taxon>Bacteria</taxon>
        <taxon>Bacillati</taxon>
        <taxon>Actinomycetota</taxon>
        <taxon>Actinomycetes</taxon>
        <taxon>Propionibacteriales</taxon>
        <taxon>Kribbellaceae</taxon>
        <taxon>Kribbella</taxon>
    </lineage>
</organism>
<dbReference type="SFLD" id="SFLDS00029">
    <property type="entry name" value="Radical_SAM"/>
    <property type="match status" value="1"/>
</dbReference>
<reference evidence="3" key="1">
    <citation type="journal article" date="2019" name="Int. J. Syst. Evol. Microbiol.">
        <title>The Global Catalogue of Microorganisms (GCM) 10K type strain sequencing project: providing services to taxonomists for standard genome sequencing and annotation.</title>
        <authorList>
            <consortium name="The Broad Institute Genomics Platform"/>
            <consortium name="The Broad Institute Genome Sequencing Center for Infectious Disease"/>
            <person name="Wu L."/>
            <person name="Ma J."/>
        </authorList>
    </citation>
    <scope>NUCLEOTIDE SEQUENCE [LARGE SCALE GENOMIC DNA]</scope>
    <source>
        <strain evidence="3">JCM 16928</strain>
    </source>
</reference>
<proteinExistence type="predicted"/>
<sequence length="336" mass="37208">MTSTSAGDAVPSGKAASPLLLRDVGRGRSTTPIYVGNRRFLGRRDLVISFYTQKCQFSCSYCALPLASSNEPVAATDLNAQIDFVFASKTDLLGRLEQLSFGNEGSALDPRRFHRESLHRLLDYSTSIRRLAVLSIETRPEYVKGDVLEDILGRTNATSVEVTVGFETQDDRIRREVLRKNISRRVMEERIRLLGDLGVGLTAYVMLKPAPGMTEEDGVREAVSTIEYLAALCDRAKVPFTAYLNPTYIAEGSLLARTRVRELYTPPKIQSVFKVLLASHRMGVPTYVGLWSEGLAGPAGDYRTYPDYDPQLRNAILEFGRTDDFGHLAAFVDAVG</sequence>
<evidence type="ECO:0000313" key="3">
    <source>
        <dbReference type="Proteomes" id="UP001501222"/>
    </source>
</evidence>
<evidence type="ECO:0000313" key="2">
    <source>
        <dbReference type="EMBL" id="GAA3580583.1"/>
    </source>
</evidence>
<gene>
    <name evidence="2" type="ORF">GCM10022235_58610</name>
</gene>
<accession>A0ABP6YEX3</accession>
<dbReference type="InterPro" id="IPR005909">
    <property type="entry name" value="RaSEA"/>
</dbReference>